<feature type="chain" id="PRO_5044877136" description="Glycine-rich protein" evidence="1">
    <location>
        <begin position="26"/>
        <end position="106"/>
    </location>
</feature>
<accession>A0ABD2M3L1</accession>
<keyword evidence="3" id="KW-1185">Reference proteome</keyword>
<feature type="signal peptide" evidence="1">
    <location>
        <begin position="1"/>
        <end position="25"/>
    </location>
</feature>
<keyword evidence="1" id="KW-0732">Signal</keyword>
<evidence type="ECO:0000313" key="3">
    <source>
        <dbReference type="Proteomes" id="UP001620626"/>
    </source>
</evidence>
<proteinExistence type="predicted"/>
<sequence length="106" mass="11194">MSSSHAKVTVLLLLFVIAFVTLAISAPVAEEANAIVESNNGKLAASVGTDEASLVRHKRYGYGYGRRWGGYGGWGGGYGYGGWGGGYGYRSCYCGYGGYGYGYYGK</sequence>
<evidence type="ECO:0000256" key="1">
    <source>
        <dbReference type="SAM" id="SignalP"/>
    </source>
</evidence>
<gene>
    <name evidence="2" type="ORF">niasHT_006183</name>
</gene>
<dbReference type="Proteomes" id="UP001620626">
    <property type="component" value="Unassembled WGS sequence"/>
</dbReference>
<protein>
    <recommendedName>
        <fullName evidence="4">Glycine-rich protein</fullName>
    </recommendedName>
</protein>
<comment type="caution">
    <text evidence="2">The sequence shown here is derived from an EMBL/GenBank/DDBJ whole genome shotgun (WGS) entry which is preliminary data.</text>
</comment>
<dbReference type="AlphaFoldDB" id="A0ABD2M3L1"/>
<dbReference type="EMBL" id="JBICBT010000180">
    <property type="protein sequence ID" value="KAL3121677.1"/>
    <property type="molecule type" value="Genomic_DNA"/>
</dbReference>
<evidence type="ECO:0008006" key="4">
    <source>
        <dbReference type="Google" id="ProtNLM"/>
    </source>
</evidence>
<evidence type="ECO:0000313" key="2">
    <source>
        <dbReference type="EMBL" id="KAL3121677.1"/>
    </source>
</evidence>
<organism evidence="2 3">
    <name type="scientific">Heterodera trifolii</name>
    <dbReference type="NCBI Taxonomy" id="157864"/>
    <lineage>
        <taxon>Eukaryota</taxon>
        <taxon>Metazoa</taxon>
        <taxon>Ecdysozoa</taxon>
        <taxon>Nematoda</taxon>
        <taxon>Chromadorea</taxon>
        <taxon>Rhabditida</taxon>
        <taxon>Tylenchina</taxon>
        <taxon>Tylenchomorpha</taxon>
        <taxon>Tylenchoidea</taxon>
        <taxon>Heteroderidae</taxon>
        <taxon>Heteroderinae</taxon>
        <taxon>Heterodera</taxon>
    </lineage>
</organism>
<name>A0ABD2M3L1_9BILA</name>
<reference evidence="2 3" key="1">
    <citation type="submission" date="2024-10" db="EMBL/GenBank/DDBJ databases">
        <authorList>
            <person name="Kim D."/>
        </authorList>
    </citation>
    <scope>NUCLEOTIDE SEQUENCE [LARGE SCALE GENOMIC DNA]</scope>
    <source>
        <strain evidence="2">BH-2024</strain>
    </source>
</reference>